<name>W1YSC7_9ZZZZ</name>
<dbReference type="AlphaFoldDB" id="W1YSC7"/>
<organism evidence="2">
    <name type="scientific">human gut metagenome</name>
    <dbReference type="NCBI Taxonomy" id="408170"/>
    <lineage>
        <taxon>unclassified sequences</taxon>
        <taxon>metagenomes</taxon>
        <taxon>organismal metagenomes</taxon>
    </lineage>
</organism>
<feature type="domain" description="Hydrogen maturase F tetramerization" evidence="1">
    <location>
        <begin position="3"/>
        <end position="31"/>
    </location>
</feature>
<feature type="non-terminal residue" evidence="2">
    <location>
        <position position="1"/>
    </location>
</feature>
<dbReference type="EMBL" id="AZMM01000545">
    <property type="protein sequence ID" value="ETJ45463.1"/>
    <property type="molecule type" value="Genomic_DNA"/>
</dbReference>
<proteinExistence type="predicted"/>
<protein>
    <submittedName>
        <fullName evidence="2">Hydrogenase maturation GTPase HydF</fullName>
    </submittedName>
</protein>
<dbReference type="Gene3D" id="3.40.50.11410">
    <property type="match status" value="1"/>
</dbReference>
<comment type="caution">
    <text evidence="2">The sequence shown here is derived from an EMBL/GenBank/DDBJ whole genome shotgun (WGS) entry which is preliminary data.</text>
</comment>
<gene>
    <name evidence="2" type="ORF">Q604_UNBC00545G0001</name>
</gene>
<dbReference type="Pfam" id="PF18133">
    <property type="entry name" value="HydF_tetramer"/>
    <property type="match status" value="1"/>
</dbReference>
<evidence type="ECO:0000313" key="2">
    <source>
        <dbReference type="EMBL" id="ETJ45463.1"/>
    </source>
</evidence>
<dbReference type="InterPro" id="IPR040644">
    <property type="entry name" value="HydF_tetramer"/>
</dbReference>
<reference evidence="2" key="1">
    <citation type="submission" date="2013-12" db="EMBL/GenBank/DDBJ databases">
        <title>A Varibaculum cambriense genome reconstructed from a premature infant gut community with otherwise low bacterial novelty that shifts toward anaerobic metabolism during the third week of life.</title>
        <authorList>
            <person name="Brown C.T."/>
            <person name="Sharon I."/>
            <person name="Thomas B.C."/>
            <person name="Castelle C.J."/>
            <person name="Morowitz M.J."/>
            <person name="Banfield J.F."/>
        </authorList>
    </citation>
    <scope>NUCLEOTIDE SEQUENCE</scope>
</reference>
<evidence type="ECO:0000259" key="1">
    <source>
        <dbReference type="Pfam" id="PF18133"/>
    </source>
</evidence>
<accession>W1YSC7</accession>
<sequence length="38" mass="4021">IECAVVQGTPIVNYGVLIAALHGILERAISPFIDEIKG</sequence>